<feature type="domain" description="Nitroreductase" evidence="6">
    <location>
        <begin position="20"/>
        <end position="170"/>
    </location>
</feature>
<evidence type="ECO:0000256" key="2">
    <source>
        <dbReference type="ARBA" id="ARBA00022630"/>
    </source>
</evidence>
<dbReference type="RefSeq" id="WP_195170494.1">
    <property type="nucleotide sequence ID" value="NZ_CP062983.1"/>
</dbReference>
<keyword evidence="2 5" id="KW-0285">Flavoprotein</keyword>
<evidence type="ECO:0000256" key="4">
    <source>
        <dbReference type="ARBA" id="ARBA00023002"/>
    </source>
</evidence>
<dbReference type="Proteomes" id="UP000594468">
    <property type="component" value="Chromosome"/>
</dbReference>
<name>A0A7S8IDC1_9CHLR</name>
<gene>
    <name evidence="7" type="ORF">G4Y79_22515</name>
</gene>
<dbReference type="InterPro" id="IPR000415">
    <property type="entry name" value="Nitroreductase-like"/>
</dbReference>
<keyword evidence="4 5" id="KW-0560">Oxidoreductase</keyword>
<dbReference type="AlphaFoldDB" id="A0A7S8IDC1"/>
<dbReference type="Pfam" id="PF00881">
    <property type="entry name" value="Nitroreductase"/>
    <property type="match status" value="1"/>
</dbReference>
<dbReference type="PANTHER" id="PTHR43425">
    <property type="entry name" value="OXYGEN-INSENSITIVE NADPH NITROREDUCTASE"/>
    <property type="match status" value="1"/>
</dbReference>
<protein>
    <submittedName>
        <fullName evidence="7">NADPH-dependent oxidoreductase</fullName>
    </submittedName>
</protein>
<evidence type="ECO:0000313" key="8">
    <source>
        <dbReference type="Proteomes" id="UP000594468"/>
    </source>
</evidence>
<evidence type="ECO:0000313" key="7">
    <source>
        <dbReference type="EMBL" id="QPC82425.1"/>
    </source>
</evidence>
<evidence type="ECO:0000256" key="1">
    <source>
        <dbReference type="ARBA" id="ARBA00008366"/>
    </source>
</evidence>
<evidence type="ECO:0000256" key="5">
    <source>
        <dbReference type="PIRNR" id="PIRNR005426"/>
    </source>
</evidence>
<dbReference type="KEGG" id="pmet:G4Y79_22515"/>
<dbReference type="CDD" id="cd02146">
    <property type="entry name" value="NfsA-like"/>
    <property type="match status" value="1"/>
</dbReference>
<proteinExistence type="inferred from homology"/>
<evidence type="ECO:0000256" key="3">
    <source>
        <dbReference type="ARBA" id="ARBA00022643"/>
    </source>
</evidence>
<dbReference type="InterPro" id="IPR029479">
    <property type="entry name" value="Nitroreductase"/>
</dbReference>
<dbReference type="SUPFAM" id="SSF55469">
    <property type="entry name" value="FMN-dependent nitroreductase-like"/>
    <property type="match status" value="1"/>
</dbReference>
<dbReference type="EMBL" id="CP062983">
    <property type="protein sequence ID" value="QPC82425.1"/>
    <property type="molecule type" value="Genomic_DNA"/>
</dbReference>
<sequence length="254" mass="28015">MPQTDTVTSTPTLEALFNHVTIRNFTKEDISPSVITTLLNAARRSPTSSNMQAYSLVVVRDQEKKAKLAELAGDQRHVAECPVFIAVCADVYRLKKAAEMHGKTLAQNTENTMIATIDAALVGMSLSTAAESIGLGAVMIGSMRNDPELAGKLLGLPKGVYVVYGLCLGWPDEDLRPAQKPRLPEELVIHYEHYSTEDPTPLLKQHDADLAIHYNKLGRNLHQSAWTGVMADKFSTPKRPWLRAVLEKMGFSFE</sequence>
<accession>A0A7S8IDC1</accession>
<dbReference type="Gene3D" id="3.40.109.10">
    <property type="entry name" value="NADH Oxidase"/>
    <property type="match status" value="1"/>
</dbReference>
<evidence type="ECO:0000259" key="6">
    <source>
        <dbReference type="Pfam" id="PF00881"/>
    </source>
</evidence>
<reference evidence="7 8" key="1">
    <citation type="submission" date="2020-02" db="EMBL/GenBank/DDBJ databases">
        <authorList>
            <person name="Zheng R.K."/>
            <person name="Sun C.M."/>
        </authorList>
    </citation>
    <scope>NUCLEOTIDE SEQUENCE [LARGE SCALE GENOMIC DNA]</scope>
    <source>
        <strain evidence="8">rifampicinis</strain>
    </source>
</reference>
<keyword evidence="5" id="KW-0521">NADP</keyword>
<dbReference type="GO" id="GO:0016491">
    <property type="term" value="F:oxidoreductase activity"/>
    <property type="evidence" value="ECO:0007669"/>
    <property type="project" value="UniProtKB-UniRule"/>
</dbReference>
<dbReference type="InterPro" id="IPR016446">
    <property type="entry name" value="Flavin_OxRdtase_Frp"/>
</dbReference>
<keyword evidence="3 5" id="KW-0288">FMN</keyword>
<dbReference type="PANTHER" id="PTHR43425:SF2">
    <property type="entry name" value="OXYGEN-INSENSITIVE NADPH NITROREDUCTASE"/>
    <property type="match status" value="1"/>
</dbReference>
<organism evidence="7 8">
    <name type="scientific">Phototrophicus methaneseepsis</name>
    <dbReference type="NCBI Taxonomy" id="2710758"/>
    <lineage>
        <taxon>Bacteria</taxon>
        <taxon>Bacillati</taxon>
        <taxon>Chloroflexota</taxon>
        <taxon>Candidatus Thermofontia</taxon>
        <taxon>Phototrophicales</taxon>
        <taxon>Phototrophicaceae</taxon>
        <taxon>Phototrophicus</taxon>
    </lineage>
</organism>
<keyword evidence="8" id="KW-1185">Reference proteome</keyword>
<comment type="similarity">
    <text evidence="1 5">Belongs to the flavin oxidoreductase frp family.</text>
</comment>
<dbReference type="PIRSF" id="PIRSF005426">
    <property type="entry name" value="Frp"/>
    <property type="match status" value="1"/>
</dbReference>